<feature type="compositionally biased region" description="Pro residues" evidence="4">
    <location>
        <begin position="107"/>
        <end position="116"/>
    </location>
</feature>
<keyword evidence="2" id="KW-0238">DNA-binding</keyword>
<evidence type="ECO:0000259" key="5">
    <source>
        <dbReference type="Pfam" id="PF13377"/>
    </source>
</evidence>
<feature type="region of interest" description="Disordered" evidence="4">
    <location>
        <begin position="83"/>
        <end position="129"/>
    </location>
</feature>
<gene>
    <name evidence="6" type="ORF">GCM10025867_15390</name>
</gene>
<dbReference type="Gene3D" id="3.40.50.2300">
    <property type="match status" value="1"/>
</dbReference>
<name>A0ABM8GLL8_9MICO</name>
<dbReference type="InterPro" id="IPR046335">
    <property type="entry name" value="LacI/GalR-like_sensor"/>
</dbReference>
<protein>
    <recommendedName>
        <fullName evidence="5">Transcriptional regulator LacI/GalR-like sensor domain-containing protein</fullName>
    </recommendedName>
</protein>
<proteinExistence type="predicted"/>
<evidence type="ECO:0000256" key="3">
    <source>
        <dbReference type="ARBA" id="ARBA00023163"/>
    </source>
</evidence>
<accession>A0ABM8GLL8</accession>
<keyword evidence="3" id="KW-0804">Transcription</keyword>
<evidence type="ECO:0000313" key="6">
    <source>
        <dbReference type="EMBL" id="BDZ49298.1"/>
    </source>
</evidence>
<dbReference type="SUPFAM" id="SSF53822">
    <property type="entry name" value="Periplasmic binding protein-like I"/>
    <property type="match status" value="1"/>
</dbReference>
<reference evidence="7" key="1">
    <citation type="journal article" date="2019" name="Int. J. Syst. Evol. Microbiol.">
        <title>The Global Catalogue of Microorganisms (GCM) 10K type strain sequencing project: providing services to taxonomists for standard genome sequencing and annotation.</title>
        <authorList>
            <consortium name="The Broad Institute Genomics Platform"/>
            <consortium name="The Broad Institute Genome Sequencing Center for Infectious Disease"/>
            <person name="Wu L."/>
            <person name="Ma J."/>
        </authorList>
    </citation>
    <scope>NUCLEOTIDE SEQUENCE [LARGE SCALE GENOMIC DNA]</scope>
    <source>
        <strain evidence="7">NBRC 108728</strain>
    </source>
</reference>
<evidence type="ECO:0000313" key="7">
    <source>
        <dbReference type="Proteomes" id="UP001321486"/>
    </source>
</evidence>
<feature type="domain" description="Transcriptional regulator LacI/GalR-like sensor" evidence="5">
    <location>
        <begin position="3"/>
        <end position="63"/>
    </location>
</feature>
<dbReference type="Pfam" id="PF13377">
    <property type="entry name" value="Peripla_BP_3"/>
    <property type="match status" value="1"/>
</dbReference>
<evidence type="ECO:0000256" key="2">
    <source>
        <dbReference type="ARBA" id="ARBA00023125"/>
    </source>
</evidence>
<dbReference type="CDD" id="cd06267">
    <property type="entry name" value="PBP1_LacI_sugar_binding-like"/>
    <property type="match status" value="1"/>
</dbReference>
<dbReference type="EMBL" id="AP027732">
    <property type="protein sequence ID" value="BDZ49298.1"/>
    <property type="molecule type" value="Genomic_DNA"/>
</dbReference>
<dbReference type="InterPro" id="IPR028082">
    <property type="entry name" value="Peripla_BP_I"/>
</dbReference>
<evidence type="ECO:0000256" key="1">
    <source>
        <dbReference type="ARBA" id="ARBA00023015"/>
    </source>
</evidence>
<dbReference type="PANTHER" id="PTHR30146:SF153">
    <property type="entry name" value="LACTOSE OPERON REPRESSOR"/>
    <property type="match status" value="1"/>
</dbReference>
<keyword evidence="7" id="KW-1185">Reference proteome</keyword>
<dbReference type="Proteomes" id="UP001321486">
    <property type="component" value="Chromosome"/>
</dbReference>
<sequence>MRQLLPTAVFAASDEMAFGAMLAIRQAGLRVPEDISVVGIDGHAYGETLGLTTFAQDPTAQGRGPRASCWGSWPGSPLCRGSSRHRSCSWSGRRPGLLPPDARSRPSCPPSCPPPQIEGDFSREGTGSA</sequence>
<evidence type="ECO:0000256" key="4">
    <source>
        <dbReference type="SAM" id="MobiDB-lite"/>
    </source>
</evidence>
<dbReference type="PANTHER" id="PTHR30146">
    <property type="entry name" value="LACI-RELATED TRANSCRIPTIONAL REPRESSOR"/>
    <property type="match status" value="1"/>
</dbReference>
<organism evidence="6 7">
    <name type="scientific">Frondihabitans sucicola</name>
    <dbReference type="NCBI Taxonomy" id="1268041"/>
    <lineage>
        <taxon>Bacteria</taxon>
        <taxon>Bacillati</taxon>
        <taxon>Actinomycetota</taxon>
        <taxon>Actinomycetes</taxon>
        <taxon>Micrococcales</taxon>
        <taxon>Microbacteriaceae</taxon>
        <taxon>Frondihabitans</taxon>
    </lineage>
</organism>
<keyword evidence="1" id="KW-0805">Transcription regulation</keyword>